<dbReference type="InterPro" id="IPR036170">
    <property type="entry name" value="YezG-like_sf"/>
</dbReference>
<reference evidence="1 2" key="1">
    <citation type="submission" date="2021-05" db="EMBL/GenBank/DDBJ databases">
        <title>Direct Submission.</title>
        <authorList>
            <person name="Li K."/>
            <person name="Gao J."/>
        </authorList>
    </citation>
    <scope>NUCLEOTIDE SEQUENCE [LARGE SCALE GENOMIC DNA]</scope>
    <source>
        <strain evidence="1 2">Mg02</strain>
    </source>
</reference>
<sequence length="545" mass="58573">MAFHRPGRAGDLPPLPDLWARAALLAALSPGTRYTADEDGVIRFDDHGGSRWELVPVAGGRAVLTGTERSCDEHLYMGVDPLDGAPGWLPWAWLADNEAERPPGLAYWWDGAVWDRVAYDDRVEDDGLSRLLGDLADDAAVRARIAAGLGLPAGPDPEPDALAADLSARARTAGITGDVVERALALYARRPGYRGGLDAPTALSTAARLGLTPGSTPPALPAGSAAPVRTRLLEDYEAMVSLRLGDDLRRRAEIPGRPVPGPSPALDALVAWTRANAPGGTAVLLHERIGRNWGFAVSGPEPLARRSPLTEPMTLLNALYEAELHPEHGGWCFLRLEVGPAGACVLRAYDHWPSWFPADGRGWEPASAQAAGSTFLRDLERRAPAWRHPLDERHRGNDLPDGLETAPGGAWIPLAPGERETLEAQVAAAFAEGAAGAGVRGFAVLLGGRVGVHAVAGGARRLTVPARVSAPLARLRRGMYEPGTGTWFRADVTVEPDGAYTFSYDRDSEPGFGRRTHDGHYVLDFRCFPRAPEHIPDWWRRRLGS</sequence>
<name>A0ABX8BTJ5_9ACTN</name>
<dbReference type="RefSeq" id="WP_220559462.1">
    <property type="nucleotide sequence ID" value="NZ_CP074133.1"/>
</dbReference>
<evidence type="ECO:0000313" key="2">
    <source>
        <dbReference type="Proteomes" id="UP000676079"/>
    </source>
</evidence>
<dbReference type="SUPFAM" id="SSF160424">
    <property type="entry name" value="BH3703-like"/>
    <property type="match status" value="1"/>
</dbReference>
<evidence type="ECO:0000313" key="1">
    <source>
        <dbReference type="EMBL" id="QUX24073.1"/>
    </source>
</evidence>
<gene>
    <name evidence="1" type="ORF">KGD84_07070</name>
</gene>
<keyword evidence="2" id="KW-1185">Reference proteome</keyword>
<accession>A0ABX8BTJ5</accession>
<protein>
    <submittedName>
        <fullName evidence="1">Uncharacterized protein</fullName>
    </submittedName>
</protein>
<proteinExistence type="predicted"/>
<organism evidence="1 2">
    <name type="scientific">Nocardiopsis changdeensis</name>
    <dbReference type="NCBI Taxonomy" id="2831969"/>
    <lineage>
        <taxon>Bacteria</taxon>
        <taxon>Bacillati</taxon>
        <taxon>Actinomycetota</taxon>
        <taxon>Actinomycetes</taxon>
        <taxon>Streptosporangiales</taxon>
        <taxon>Nocardiopsidaceae</taxon>
        <taxon>Nocardiopsis</taxon>
    </lineage>
</organism>
<dbReference type="Proteomes" id="UP000676079">
    <property type="component" value="Chromosome"/>
</dbReference>
<dbReference type="EMBL" id="CP074133">
    <property type="protein sequence ID" value="QUX24073.1"/>
    <property type="molecule type" value="Genomic_DNA"/>
</dbReference>